<feature type="transmembrane region" description="Helical" evidence="6">
    <location>
        <begin position="43"/>
        <end position="62"/>
    </location>
</feature>
<evidence type="ECO:0000256" key="3">
    <source>
        <dbReference type="ARBA" id="ARBA00022748"/>
    </source>
</evidence>
<evidence type="ECO:0000256" key="5">
    <source>
        <dbReference type="ARBA" id="ARBA00023136"/>
    </source>
</evidence>
<evidence type="ECO:0000256" key="6">
    <source>
        <dbReference type="SAM" id="Phobius"/>
    </source>
</evidence>
<dbReference type="InterPro" id="IPR045062">
    <property type="entry name" value="Cyt_c_biogenesis_CcsA/CcmC"/>
</dbReference>
<dbReference type="EMBL" id="ATNM01000109">
    <property type="protein sequence ID" value="EPR68075.1"/>
    <property type="molecule type" value="Genomic_DNA"/>
</dbReference>
<keyword evidence="4 6" id="KW-1133">Transmembrane helix</keyword>
<dbReference type="Pfam" id="PF01578">
    <property type="entry name" value="Cytochrom_C_asm"/>
    <property type="match status" value="1"/>
</dbReference>
<evidence type="ECO:0000259" key="7">
    <source>
        <dbReference type="Pfam" id="PF01578"/>
    </source>
</evidence>
<feature type="transmembrane region" description="Helical" evidence="6">
    <location>
        <begin position="854"/>
        <end position="880"/>
    </location>
</feature>
<feature type="transmembrane region" description="Helical" evidence="6">
    <location>
        <begin position="74"/>
        <end position="94"/>
    </location>
</feature>
<dbReference type="Proteomes" id="UP000014974">
    <property type="component" value="Unassembled WGS sequence"/>
</dbReference>
<feature type="transmembrane region" description="Helical" evidence="6">
    <location>
        <begin position="962"/>
        <end position="982"/>
    </location>
</feature>
<dbReference type="InterPro" id="IPR002541">
    <property type="entry name" value="Cyt_c_assembly"/>
</dbReference>
<feature type="domain" description="ResB-like" evidence="8">
    <location>
        <begin position="331"/>
        <end position="406"/>
    </location>
</feature>
<gene>
    <name evidence="9" type="ORF">ADICYQ_2795</name>
</gene>
<feature type="transmembrane region" description="Helical" evidence="6">
    <location>
        <begin position="759"/>
        <end position="780"/>
    </location>
</feature>
<protein>
    <submittedName>
        <fullName evidence="9">Putative cytochrome C-type biogenesis protein</fullName>
    </submittedName>
</protein>
<reference evidence="9 10" key="1">
    <citation type="journal article" date="2013" name="Genome Announc.">
        <title>Draft Genome Sequence of Cyclobacterium qasimii Strain M12-11BT, Isolated from Arctic Marine Sediment.</title>
        <authorList>
            <person name="Shivaji S."/>
            <person name="Ara S."/>
            <person name="Singh A."/>
            <person name="Kumar Pinnaka A."/>
        </authorList>
    </citation>
    <scope>NUCLEOTIDE SEQUENCE [LARGE SCALE GENOMIC DNA]</scope>
    <source>
        <strain evidence="9 10">M12-11B</strain>
    </source>
</reference>
<evidence type="ECO:0000313" key="9">
    <source>
        <dbReference type="EMBL" id="EPR68075.1"/>
    </source>
</evidence>
<dbReference type="OrthoDB" id="9814290at2"/>
<keyword evidence="3" id="KW-0201">Cytochrome c-type biogenesis</keyword>
<feature type="transmembrane region" description="Helical" evidence="6">
    <location>
        <begin position="1002"/>
        <end position="1022"/>
    </location>
</feature>
<comment type="caution">
    <text evidence="9">The sequence shown here is derived from an EMBL/GenBank/DDBJ whole genome shotgun (WGS) entry which is preliminary data.</text>
</comment>
<dbReference type="PANTHER" id="PTHR30071">
    <property type="entry name" value="HEME EXPORTER PROTEIN C"/>
    <property type="match status" value="1"/>
</dbReference>
<dbReference type="RefSeq" id="WP_020890053.1">
    <property type="nucleotide sequence ID" value="NZ_ATNM01000109.1"/>
</dbReference>
<organism evidence="9 10">
    <name type="scientific">Cyclobacterium qasimii M12-11B</name>
    <dbReference type="NCBI Taxonomy" id="641524"/>
    <lineage>
        <taxon>Bacteria</taxon>
        <taxon>Pseudomonadati</taxon>
        <taxon>Bacteroidota</taxon>
        <taxon>Cytophagia</taxon>
        <taxon>Cytophagales</taxon>
        <taxon>Cyclobacteriaceae</taxon>
        <taxon>Cyclobacterium</taxon>
    </lineage>
</organism>
<evidence type="ECO:0000256" key="1">
    <source>
        <dbReference type="ARBA" id="ARBA00004141"/>
    </source>
</evidence>
<keyword evidence="2 6" id="KW-0812">Transmembrane</keyword>
<feature type="transmembrane region" description="Helical" evidence="6">
    <location>
        <begin position="418"/>
        <end position="437"/>
    </location>
</feature>
<sequence length="1035" mass="117152">MKFLLSTKVSVLLLFILAVTMGIATFVENDHGTAVARALFYEAWWFELIMIWLCINFITHIGQYKLLSKEKLPLGMFHIAFIVIIVGAGVTRIFSKEGVIHIRTGNAENVYYSSENHLQLEGGAGVHYSEGAEFTSKTFKPTSYDLILDGQEFELVLEEYIPAAKSSFIPGSETIIELSFVNEGTREDQMLRHGETLVLGDISLEMQEGGNAPLRIYKSDSGWQIASEVHLQVMEMATQQIGVLHANSVETLKLRSLYQWETGALVVRDIKENVSLSYIPEEDPEIAKNYADALKMSLYDSKNTKLASDFFPKVSYKPAWIAFNIGDNTYHMTYGPKAQKLPFSLYLNTFDLKRYPGSQSPESYASEVMVQDNGESWPYRIFMNNVLDHKGYRFYQSSYDADEQGTILTINQDRPGTYLTYIGYLFLGLGMFLTLFAKNSRFNMLQRRLGKLSAGTSLTILLSLLSFAVKGQENRSPESFVVPKEKAEAYGKLIVQDLDGRMKPLNTLANEITRKLSGKAEIEIQNEGETIVLSPEQFLLAVQLEPAYFSSLPLIKVNQKKSLEVFQALGKTPTGHLNFMDFVDEEGNYLLSELVEKANLLKPSERNEGHKELLKTDERFNIFYAVLIGDFLKLYPNRLDDNHTWYTSSQFTNGFEEEDAIFVQNIGKLYLSNLKEGLLTGNWEKADEAFDYIDLYQKEAGKAVYPKEAEIKGELLFNKLKLGNRLFGYFWLLGLLMLGLAITALFISGKALRISWKAGVLLAWIGWVVFTLHLSLRWYIAKHPPWSDGFEMLVFVAWGVLLFGLIFGRKSHFTVPLGLLFSGTLLFVSFLDWLNPEITNLMPVLHSYWLKIHVAIIVSGYAPLALSAIIALLSLCLLIFKPSIPNSRWWLSMKELIVVNELSITVGLFLLTIGTFLGGVWANESWGRYWAWDPKETWALISVVIYAVVLHLRLIPGSRNAIIYNLASLWAFSSIIMTSFGVNYYLSGLHSYAKGDPVPVPNWVYVATAILFIISIAAYLRFSKLTEAEKRQLMI</sequence>
<feature type="transmembrane region" description="Helical" evidence="6">
    <location>
        <begin position="937"/>
        <end position="955"/>
    </location>
</feature>
<comment type="subcellular location">
    <subcellularLocation>
        <location evidence="1">Membrane</location>
        <topology evidence="1">Multi-pass membrane protein</topology>
    </subcellularLocation>
</comment>
<feature type="transmembrane region" description="Helical" evidence="6">
    <location>
        <begin position="815"/>
        <end position="834"/>
    </location>
</feature>
<evidence type="ECO:0000256" key="4">
    <source>
        <dbReference type="ARBA" id="ARBA00022989"/>
    </source>
</evidence>
<proteinExistence type="predicted"/>
<dbReference type="Pfam" id="PF05140">
    <property type="entry name" value="ResB"/>
    <property type="match status" value="1"/>
</dbReference>
<dbReference type="GO" id="GO:0020037">
    <property type="term" value="F:heme binding"/>
    <property type="evidence" value="ECO:0007669"/>
    <property type="project" value="InterPro"/>
</dbReference>
<dbReference type="eggNOG" id="COG0755">
    <property type="taxonomic scope" value="Bacteria"/>
</dbReference>
<evidence type="ECO:0000313" key="10">
    <source>
        <dbReference type="Proteomes" id="UP000014974"/>
    </source>
</evidence>
<feature type="transmembrane region" description="Helical" evidence="6">
    <location>
        <begin position="792"/>
        <end position="808"/>
    </location>
</feature>
<dbReference type="eggNOG" id="COG1333">
    <property type="taxonomic scope" value="Bacteria"/>
</dbReference>
<dbReference type="GO" id="GO:0005886">
    <property type="term" value="C:plasma membrane"/>
    <property type="evidence" value="ECO:0007669"/>
    <property type="project" value="TreeGrafter"/>
</dbReference>
<name>S7VCU6_9BACT</name>
<dbReference type="PANTHER" id="PTHR30071:SF1">
    <property type="entry name" value="CYTOCHROME B_B6 PROTEIN-RELATED"/>
    <property type="match status" value="1"/>
</dbReference>
<keyword evidence="5 6" id="KW-0472">Membrane</keyword>
<dbReference type="STRING" id="641524.ADICYQ_2795"/>
<feature type="domain" description="Cytochrome c assembly protein" evidence="7">
    <location>
        <begin position="786"/>
        <end position="990"/>
    </location>
</feature>
<feature type="transmembrane region" description="Helical" evidence="6">
    <location>
        <begin position="726"/>
        <end position="747"/>
    </location>
</feature>
<dbReference type="AlphaFoldDB" id="S7VCU6"/>
<evidence type="ECO:0000259" key="8">
    <source>
        <dbReference type="Pfam" id="PF05140"/>
    </source>
</evidence>
<evidence type="ECO:0000256" key="2">
    <source>
        <dbReference type="ARBA" id="ARBA00022692"/>
    </source>
</evidence>
<dbReference type="PATRIC" id="fig|641524.5.peg.2768"/>
<dbReference type="GO" id="GO:0017004">
    <property type="term" value="P:cytochrome complex assembly"/>
    <property type="evidence" value="ECO:0007669"/>
    <property type="project" value="UniProtKB-KW"/>
</dbReference>
<feature type="transmembrane region" description="Helical" evidence="6">
    <location>
        <begin position="901"/>
        <end position="922"/>
    </location>
</feature>
<accession>S7VCU6</accession>
<dbReference type="InterPro" id="IPR007816">
    <property type="entry name" value="ResB-like_domain"/>
</dbReference>